<evidence type="ECO:0000313" key="2">
    <source>
        <dbReference type="WBParaSite" id="nRc.2.0.1.t34228-RA"/>
    </source>
</evidence>
<reference evidence="2" key="1">
    <citation type="submission" date="2022-11" db="UniProtKB">
        <authorList>
            <consortium name="WormBaseParasite"/>
        </authorList>
    </citation>
    <scope>IDENTIFICATION</scope>
</reference>
<evidence type="ECO:0000313" key="1">
    <source>
        <dbReference type="Proteomes" id="UP000887565"/>
    </source>
</evidence>
<proteinExistence type="predicted"/>
<accession>A0A915K7B1</accession>
<protein>
    <submittedName>
        <fullName evidence="2">Uncharacterized protein</fullName>
    </submittedName>
</protein>
<dbReference type="AlphaFoldDB" id="A0A915K7B1"/>
<dbReference type="Proteomes" id="UP000887565">
    <property type="component" value="Unplaced"/>
</dbReference>
<sequence>MRVPPSIGFSRLVVTSSAYKSTTKFFKTSIVQCPLHFKQNGNFRFATLRHLHQPRSATENSGNN</sequence>
<keyword evidence="1" id="KW-1185">Reference proteome</keyword>
<dbReference type="WBParaSite" id="nRc.2.0.1.t34228-RA">
    <property type="protein sequence ID" value="nRc.2.0.1.t34228-RA"/>
    <property type="gene ID" value="nRc.2.0.1.g34228"/>
</dbReference>
<organism evidence="1 2">
    <name type="scientific">Romanomermis culicivorax</name>
    <name type="common">Nematode worm</name>
    <dbReference type="NCBI Taxonomy" id="13658"/>
    <lineage>
        <taxon>Eukaryota</taxon>
        <taxon>Metazoa</taxon>
        <taxon>Ecdysozoa</taxon>
        <taxon>Nematoda</taxon>
        <taxon>Enoplea</taxon>
        <taxon>Dorylaimia</taxon>
        <taxon>Mermithida</taxon>
        <taxon>Mermithoidea</taxon>
        <taxon>Mermithidae</taxon>
        <taxon>Romanomermis</taxon>
    </lineage>
</organism>
<name>A0A915K7B1_ROMCU</name>